<organism evidence="2">
    <name type="scientific">candidate division WOR-3 bacterium</name>
    <dbReference type="NCBI Taxonomy" id="2052148"/>
    <lineage>
        <taxon>Bacteria</taxon>
        <taxon>Bacteria division WOR-3</taxon>
    </lineage>
</organism>
<sequence length="369" mass="41073">MVGKITFFCSFFLALTVSAQSGVIKDDFRVNNDTTGTDSYQPCVLIFDDNSALISWHDLRNGNYNIYAQKIQSDGSPLDSNFKVSTNVASTYEYEPSMIEYGDSILVVFQYGWGQWILRDGTQQGNAFSLTHLYSVYDLDATIKDTVIFVVGRKYISGGYKIVLGRYTLSGTLIGDTIHVNEGVPTSYVYTPVIATSKNGNIVVAWSERRETSLDIYAQIFDSEGNKIGSNFIVNTDTSNLQDSPAIAMDSSGNFVIIWADYRNAHKDIYGRIYDSNGNPAGSDFLVNDDGGTAYQDYPDVAMDSTGNFTVVWTDSRDVTYHIYCQFYDSSGNPIGSNFKISDNTGPEYQYSPSVYTNGDRFIVAWEDQ</sequence>
<protein>
    <submittedName>
        <fullName evidence="2">Uncharacterized protein</fullName>
    </submittedName>
</protein>
<comment type="caution">
    <text evidence="2">The sequence shown here is derived from an EMBL/GenBank/DDBJ whole genome shotgun (WGS) entry which is preliminary data.</text>
</comment>
<proteinExistence type="predicted"/>
<dbReference type="Proteomes" id="UP000885847">
    <property type="component" value="Unassembled WGS sequence"/>
</dbReference>
<feature type="non-terminal residue" evidence="2">
    <location>
        <position position="369"/>
    </location>
</feature>
<feature type="chain" id="PRO_5028158088" evidence="1">
    <location>
        <begin position="20"/>
        <end position="369"/>
    </location>
</feature>
<accession>A0A7C0ZG97</accession>
<dbReference type="AlphaFoldDB" id="A0A7C0ZG97"/>
<dbReference type="EMBL" id="DQWE01000011">
    <property type="protein sequence ID" value="HDI82203.1"/>
    <property type="molecule type" value="Genomic_DNA"/>
</dbReference>
<evidence type="ECO:0000313" key="2">
    <source>
        <dbReference type="EMBL" id="HDI82203.1"/>
    </source>
</evidence>
<keyword evidence="1" id="KW-0732">Signal</keyword>
<gene>
    <name evidence="2" type="ORF">ENF18_00245</name>
</gene>
<reference evidence="2" key="1">
    <citation type="journal article" date="2020" name="mSystems">
        <title>Genome- and Community-Level Interaction Insights into Carbon Utilization and Element Cycling Functions of Hydrothermarchaeota in Hydrothermal Sediment.</title>
        <authorList>
            <person name="Zhou Z."/>
            <person name="Liu Y."/>
            <person name="Xu W."/>
            <person name="Pan J."/>
            <person name="Luo Z.H."/>
            <person name="Li M."/>
        </authorList>
    </citation>
    <scope>NUCLEOTIDE SEQUENCE [LARGE SCALE GENOMIC DNA]</scope>
    <source>
        <strain evidence="2">HyVt-102</strain>
    </source>
</reference>
<evidence type="ECO:0000256" key="1">
    <source>
        <dbReference type="SAM" id="SignalP"/>
    </source>
</evidence>
<name>A0A7C0ZG97_UNCW3</name>
<feature type="signal peptide" evidence="1">
    <location>
        <begin position="1"/>
        <end position="19"/>
    </location>
</feature>